<reference evidence="2 3" key="1">
    <citation type="journal article" date="2015" name="Stand. Genomic Sci.">
        <title>Genomic Encyclopedia of Bacterial and Archaeal Type Strains, Phase III: the genomes of soil and plant-associated and newly described type strains.</title>
        <authorList>
            <person name="Whitman W.B."/>
            <person name="Woyke T."/>
            <person name="Klenk H.P."/>
            <person name="Zhou Y."/>
            <person name="Lilburn T.G."/>
            <person name="Beck B.J."/>
            <person name="De Vos P."/>
            <person name="Vandamme P."/>
            <person name="Eisen J.A."/>
            <person name="Garrity G."/>
            <person name="Hugenholtz P."/>
            <person name="Kyrpides N.C."/>
        </authorList>
    </citation>
    <scope>NUCLEOTIDE SEQUENCE [LARGE SCALE GENOMIC DNA]</scope>
    <source>
        <strain evidence="2 3">VKM Ac-2538</strain>
    </source>
</reference>
<proteinExistence type="predicted"/>
<feature type="chain" id="PRO_5045935246" description="Lipoprotein LprG" evidence="1">
    <location>
        <begin position="23"/>
        <end position="267"/>
    </location>
</feature>
<sequence length="267" mass="27852">MRITLPRAIALTAMLVLPVACGGADESPAVKATPSNTSPTSAELTTGTFAPRVLGALEAKGSFHVDGALVGKGQRGVADFTADVRTRAGVSDVALVTGGISVIRLGDTVYMRDDKLTGSAKRPWARLNQRSKNPAEQEALKLAKLTIGVALAHQVIGGTAYTTGFKRGGQPMIDTSGEAQEYIFTIDLGKAAANRAVGEMLNERVAKTTRKGLSVSIAIDGNDLRRRIECLFSLTTGYAANVRVTLSAFGQQVPIVAPSAGEIGEVS</sequence>
<evidence type="ECO:0000313" key="3">
    <source>
        <dbReference type="Proteomes" id="UP000295818"/>
    </source>
</evidence>
<feature type="signal peptide" evidence="1">
    <location>
        <begin position="1"/>
        <end position="22"/>
    </location>
</feature>
<dbReference type="Gene3D" id="2.50.20.20">
    <property type="match status" value="1"/>
</dbReference>
<dbReference type="RefSeq" id="WP_132192347.1">
    <property type="nucleotide sequence ID" value="NZ_SLWM01000014.1"/>
</dbReference>
<keyword evidence="1" id="KW-0732">Signal</keyword>
<dbReference type="Proteomes" id="UP000295818">
    <property type="component" value="Unassembled WGS sequence"/>
</dbReference>
<accession>A0ABY2BEB1</accession>
<evidence type="ECO:0008006" key="4">
    <source>
        <dbReference type="Google" id="ProtNLM"/>
    </source>
</evidence>
<organism evidence="2 3">
    <name type="scientific">Kribbella orskensis</name>
    <dbReference type="NCBI Taxonomy" id="2512216"/>
    <lineage>
        <taxon>Bacteria</taxon>
        <taxon>Bacillati</taxon>
        <taxon>Actinomycetota</taxon>
        <taxon>Actinomycetes</taxon>
        <taxon>Propionibacteriales</taxon>
        <taxon>Kribbellaceae</taxon>
        <taxon>Kribbella</taxon>
    </lineage>
</organism>
<gene>
    <name evidence="2" type="ORF">EV644_114156</name>
</gene>
<dbReference type="EMBL" id="SLWM01000014">
    <property type="protein sequence ID" value="TCO17508.1"/>
    <property type="molecule type" value="Genomic_DNA"/>
</dbReference>
<name>A0ABY2BEB1_9ACTN</name>
<evidence type="ECO:0000256" key="1">
    <source>
        <dbReference type="SAM" id="SignalP"/>
    </source>
</evidence>
<evidence type="ECO:0000313" key="2">
    <source>
        <dbReference type="EMBL" id="TCO17508.1"/>
    </source>
</evidence>
<comment type="caution">
    <text evidence="2">The sequence shown here is derived from an EMBL/GenBank/DDBJ whole genome shotgun (WGS) entry which is preliminary data.</text>
</comment>
<keyword evidence="3" id="KW-1185">Reference proteome</keyword>
<protein>
    <recommendedName>
        <fullName evidence="4">Lipoprotein LprG</fullName>
    </recommendedName>
</protein>